<sequence>MSTADPFGWTPEVAHQLGHADHLIADALMHYTPARTDSGRTKLRALVEVDRFTTVRRPGHHLPGRRLA</sequence>
<gene>
    <name evidence="1" type="ORF">ACH4F9_37760</name>
</gene>
<dbReference type="Proteomes" id="UP001610818">
    <property type="component" value="Unassembled WGS sequence"/>
</dbReference>
<protein>
    <submittedName>
        <fullName evidence="1">Uncharacterized protein</fullName>
    </submittedName>
</protein>
<reference evidence="1 2" key="1">
    <citation type="submission" date="2024-10" db="EMBL/GenBank/DDBJ databases">
        <title>The Natural Products Discovery Center: Release of the First 8490 Sequenced Strains for Exploring Actinobacteria Biosynthetic Diversity.</title>
        <authorList>
            <person name="Kalkreuter E."/>
            <person name="Kautsar S.A."/>
            <person name="Yang D."/>
            <person name="Bader C.D."/>
            <person name="Teijaro C.N."/>
            <person name="Fluegel L."/>
            <person name="Davis C.M."/>
            <person name="Simpson J.R."/>
            <person name="Lauterbach L."/>
            <person name="Steele A.D."/>
            <person name="Gui C."/>
            <person name="Meng S."/>
            <person name="Li G."/>
            <person name="Viehrig K."/>
            <person name="Ye F."/>
            <person name="Su P."/>
            <person name="Kiefer A.F."/>
            <person name="Nichols A."/>
            <person name="Cepeda A.J."/>
            <person name="Yan W."/>
            <person name="Fan B."/>
            <person name="Jiang Y."/>
            <person name="Adhikari A."/>
            <person name="Zheng C.-J."/>
            <person name="Schuster L."/>
            <person name="Cowan T.M."/>
            <person name="Smanski M.J."/>
            <person name="Chevrette M.G."/>
            <person name="De Carvalho L.P.S."/>
            <person name="Shen B."/>
        </authorList>
    </citation>
    <scope>NUCLEOTIDE SEQUENCE [LARGE SCALE GENOMIC DNA]</scope>
    <source>
        <strain evidence="1 2">NPDC017990</strain>
    </source>
</reference>
<dbReference type="RefSeq" id="WP_397717359.1">
    <property type="nucleotide sequence ID" value="NZ_JBIRGN010000008.1"/>
</dbReference>
<keyword evidence="2" id="KW-1185">Reference proteome</keyword>
<evidence type="ECO:0000313" key="2">
    <source>
        <dbReference type="Proteomes" id="UP001610818"/>
    </source>
</evidence>
<dbReference type="EMBL" id="JBIRGQ010000008">
    <property type="protein sequence ID" value="MFH8550753.1"/>
    <property type="molecule type" value="Genomic_DNA"/>
</dbReference>
<name>A0ABW7R0F1_9ACTN</name>
<organism evidence="1 2">
    <name type="scientific">Streptomyces longisporoflavus</name>
    <dbReference type="NCBI Taxonomy" id="28044"/>
    <lineage>
        <taxon>Bacteria</taxon>
        <taxon>Bacillati</taxon>
        <taxon>Actinomycetota</taxon>
        <taxon>Actinomycetes</taxon>
        <taxon>Kitasatosporales</taxon>
        <taxon>Streptomycetaceae</taxon>
        <taxon>Streptomyces</taxon>
    </lineage>
</organism>
<accession>A0ABW7R0F1</accession>
<comment type="caution">
    <text evidence="1">The sequence shown here is derived from an EMBL/GenBank/DDBJ whole genome shotgun (WGS) entry which is preliminary data.</text>
</comment>
<proteinExistence type="predicted"/>
<evidence type="ECO:0000313" key="1">
    <source>
        <dbReference type="EMBL" id="MFH8550753.1"/>
    </source>
</evidence>